<evidence type="ECO:0000313" key="3">
    <source>
        <dbReference type="Proteomes" id="UP000332933"/>
    </source>
</evidence>
<dbReference type="Proteomes" id="UP000332933">
    <property type="component" value="Unassembled WGS sequence"/>
</dbReference>
<dbReference type="EMBL" id="VJMH01005660">
    <property type="protein sequence ID" value="KAF0693689.1"/>
    <property type="molecule type" value="Genomic_DNA"/>
</dbReference>
<protein>
    <submittedName>
        <fullName evidence="2">Aste57867_15371 protein</fullName>
    </submittedName>
</protein>
<accession>A0A485L5V7</accession>
<name>A0A485L5V7_9STRA</name>
<dbReference type="EMBL" id="CAADRA010005681">
    <property type="protein sequence ID" value="VFT92177.1"/>
    <property type="molecule type" value="Genomic_DNA"/>
</dbReference>
<reference evidence="2 3" key="1">
    <citation type="submission" date="2019-03" db="EMBL/GenBank/DDBJ databases">
        <authorList>
            <person name="Gaulin E."/>
            <person name="Dumas B."/>
        </authorList>
    </citation>
    <scope>NUCLEOTIDE SEQUENCE [LARGE SCALE GENOMIC DNA]</scope>
    <source>
        <strain evidence="2">CBS 568.67</strain>
    </source>
</reference>
<dbReference type="AlphaFoldDB" id="A0A485L5V7"/>
<evidence type="ECO:0000313" key="1">
    <source>
        <dbReference type="EMBL" id="KAF0693689.1"/>
    </source>
</evidence>
<gene>
    <name evidence="2" type="primary">Aste57867_15371</name>
    <name evidence="1" type="ORF">As57867_015315</name>
    <name evidence="2" type="ORF">ASTE57867_15371</name>
</gene>
<keyword evidence="3" id="KW-1185">Reference proteome</keyword>
<reference evidence="1" key="2">
    <citation type="submission" date="2019-06" db="EMBL/GenBank/DDBJ databases">
        <title>Genomics analysis of Aphanomyces spp. identifies a new class of oomycete effector associated with host adaptation.</title>
        <authorList>
            <person name="Gaulin E."/>
        </authorList>
    </citation>
    <scope>NUCLEOTIDE SEQUENCE</scope>
    <source>
        <strain evidence="1">CBS 578.67</strain>
    </source>
</reference>
<evidence type="ECO:0000313" key="2">
    <source>
        <dbReference type="EMBL" id="VFT92177.1"/>
    </source>
</evidence>
<proteinExistence type="predicted"/>
<sequence length="364" mass="41103">MPTKQLAVEKWRRRHRAAEALVRIHDCVERRVLGLGGSVNWQLGRSWRQSRPHGHIRAALHHGRPLRRACRSNATQAGVARVLDPVGTVGTVPMPAPVMQREEEANADVLRLLHTTRLWTPTCEMHKMYASTSTTIVRPVPACAPWLSCVVHRQVVAEHHAKDIGRKVGVGRGDHRDRLRLVLPCGRRMRVVVEGKSEYRARARHARRRRGRRRGGRREADEREVIDNRAVSGLDVGRFEGEVAGRRERARPIEWRGERLEVGDVTVGEAQRRFVPSSRRTLWHMHGYKPTTHARCGGSPSSHASTTSAMVTNVSRPIRPSMLRPRTISSLAQSFFVPQPEPIFNMVALDKISCVLKGLLPFTV</sequence>
<organism evidence="2 3">
    <name type="scientific">Aphanomyces stellatus</name>
    <dbReference type="NCBI Taxonomy" id="120398"/>
    <lineage>
        <taxon>Eukaryota</taxon>
        <taxon>Sar</taxon>
        <taxon>Stramenopiles</taxon>
        <taxon>Oomycota</taxon>
        <taxon>Saprolegniomycetes</taxon>
        <taxon>Saprolegniales</taxon>
        <taxon>Verrucalvaceae</taxon>
        <taxon>Aphanomyces</taxon>
    </lineage>
</organism>